<evidence type="ECO:0000256" key="4">
    <source>
        <dbReference type="ARBA" id="ARBA00023163"/>
    </source>
</evidence>
<keyword evidence="3" id="KW-0238">DNA-binding</keyword>
<evidence type="ECO:0000256" key="1">
    <source>
        <dbReference type="ARBA" id="ARBA00022491"/>
    </source>
</evidence>
<protein>
    <recommendedName>
        <fullName evidence="5">HTH gntR-type domain-containing protein</fullName>
    </recommendedName>
</protein>
<accession>A0A382JWF0</accession>
<evidence type="ECO:0000256" key="2">
    <source>
        <dbReference type="ARBA" id="ARBA00023015"/>
    </source>
</evidence>
<dbReference type="Pfam" id="PF13377">
    <property type="entry name" value="Peripla_BP_3"/>
    <property type="match status" value="1"/>
</dbReference>
<dbReference type="InterPro" id="IPR028082">
    <property type="entry name" value="Peripla_BP_I"/>
</dbReference>
<sequence length="322" mass="34793">MHTGSDITLKRDSIVTIHDQLVAHFSQQISSGELPPETQLPSENQLAKDLKISRMTVRRVFETLGHAGLVSRRHGKGTYVAPAVSHETGLIGYIGQSLTEGMSSELFSHLSAALEDRKSVGWNLLVCSADNSLERQLGFVSTLMNHDVQGILLTPAVVENPRSNQGVIHALEESGVPFVLVDRVVAGTETDSVVADQFKGGYAGTEYLIGLGHERIIFVDNPPSPAILEMDRGYRTALEDHGLPHSPDLTFRRSDIADRMPAVLASGATSVFAHSDFAARDVLSWCSSNGVDVPGQMAIVGVGDLRHAQGPEPILTTIRKDF</sequence>
<dbReference type="EMBL" id="UINC01076406">
    <property type="protein sequence ID" value="SVC15543.1"/>
    <property type="molecule type" value="Genomic_DNA"/>
</dbReference>
<dbReference type="InterPro" id="IPR046335">
    <property type="entry name" value="LacI/GalR-like_sensor"/>
</dbReference>
<organism evidence="6">
    <name type="scientific">marine metagenome</name>
    <dbReference type="NCBI Taxonomy" id="408172"/>
    <lineage>
        <taxon>unclassified sequences</taxon>
        <taxon>metagenomes</taxon>
        <taxon>ecological metagenomes</taxon>
    </lineage>
</organism>
<dbReference type="SUPFAM" id="SSF46785">
    <property type="entry name" value="Winged helix' DNA-binding domain"/>
    <property type="match status" value="1"/>
</dbReference>
<evidence type="ECO:0000259" key="5">
    <source>
        <dbReference type="PROSITE" id="PS50949"/>
    </source>
</evidence>
<dbReference type="GO" id="GO:0003700">
    <property type="term" value="F:DNA-binding transcription factor activity"/>
    <property type="evidence" value="ECO:0007669"/>
    <property type="project" value="InterPro"/>
</dbReference>
<dbReference type="CDD" id="cd07377">
    <property type="entry name" value="WHTH_GntR"/>
    <property type="match status" value="1"/>
</dbReference>
<dbReference type="InterPro" id="IPR000524">
    <property type="entry name" value="Tscrpt_reg_HTH_GntR"/>
</dbReference>
<feature type="domain" description="HTH gntR-type" evidence="5">
    <location>
        <begin position="15"/>
        <end position="83"/>
    </location>
</feature>
<keyword evidence="1" id="KW-0678">Repressor</keyword>
<dbReference type="PANTHER" id="PTHR30146">
    <property type="entry name" value="LACI-RELATED TRANSCRIPTIONAL REPRESSOR"/>
    <property type="match status" value="1"/>
</dbReference>
<feature type="non-terminal residue" evidence="6">
    <location>
        <position position="322"/>
    </location>
</feature>
<dbReference type="SUPFAM" id="SSF53822">
    <property type="entry name" value="Periplasmic binding protein-like I"/>
    <property type="match status" value="1"/>
</dbReference>
<dbReference type="PANTHER" id="PTHR30146:SF148">
    <property type="entry name" value="HTH-TYPE TRANSCRIPTIONAL REPRESSOR PURR-RELATED"/>
    <property type="match status" value="1"/>
</dbReference>
<name>A0A382JWF0_9ZZZZ</name>
<dbReference type="GO" id="GO:0000976">
    <property type="term" value="F:transcription cis-regulatory region binding"/>
    <property type="evidence" value="ECO:0007669"/>
    <property type="project" value="TreeGrafter"/>
</dbReference>
<dbReference type="PRINTS" id="PR00035">
    <property type="entry name" value="HTHGNTR"/>
</dbReference>
<dbReference type="Gene3D" id="1.10.10.10">
    <property type="entry name" value="Winged helix-like DNA-binding domain superfamily/Winged helix DNA-binding domain"/>
    <property type="match status" value="1"/>
</dbReference>
<dbReference type="SMART" id="SM00345">
    <property type="entry name" value="HTH_GNTR"/>
    <property type="match status" value="1"/>
</dbReference>
<evidence type="ECO:0000313" key="6">
    <source>
        <dbReference type="EMBL" id="SVC15543.1"/>
    </source>
</evidence>
<dbReference type="Pfam" id="PF00392">
    <property type="entry name" value="GntR"/>
    <property type="match status" value="1"/>
</dbReference>
<dbReference type="CDD" id="cd06267">
    <property type="entry name" value="PBP1_LacI_sugar_binding-like"/>
    <property type="match status" value="1"/>
</dbReference>
<proteinExistence type="predicted"/>
<dbReference type="InterPro" id="IPR036390">
    <property type="entry name" value="WH_DNA-bd_sf"/>
</dbReference>
<keyword evidence="2" id="KW-0805">Transcription regulation</keyword>
<evidence type="ECO:0000256" key="3">
    <source>
        <dbReference type="ARBA" id="ARBA00023125"/>
    </source>
</evidence>
<keyword evidence="4" id="KW-0804">Transcription</keyword>
<dbReference type="InterPro" id="IPR036388">
    <property type="entry name" value="WH-like_DNA-bd_sf"/>
</dbReference>
<dbReference type="Gene3D" id="3.40.50.2300">
    <property type="match status" value="2"/>
</dbReference>
<dbReference type="AlphaFoldDB" id="A0A382JWF0"/>
<gene>
    <name evidence="6" type="ORF">METZ01_LOCUS268397</name>
</gene>
<reference evidence="6" key="1">
    <citation type="submission" date="2018-05" db="EMBL/GenBank/DDBJ databases">
        <authorList>
            <person name="Lanie J.A."/>
            <person name="Ng W.-L."/>
            <person name="Kazmierczak K.M."/>
            <person name="Andrzejewski T.M."/>
            <person name="Davidsen T.M."/>
            <person name="Wayne K.J."/>
            <person name="Tettelin H."/>
            <person name="Glass J.I."/>
            <person name="Rusch D."/>
            <person name="Podicherti R."/>
            <person name="Tsui H.-C.T."/>
            <person name="Winkler M.E."/>
        </authorList>
    </citation>
    <scope>NUCLEOTIDE SEQUENCE</scope>
</reference>
<dbReference type="PROSITE" id="PS50949">
    <property type="entry name" value="HTH_GNTR"/>
    <property type="match status" value="1"/>
</dbReference>